<dbReference type="EMBL" id="CP009249">
    <property type="protein sequence ID" value="APT93395.1"/>
    <property type="molecule type" value="Genomic_DNA"/>
</dbReference>
<gene>
    <name evidence="3" type="ORF">CPHO_11425</name>
</gene>
<feature type="chain" id="PRO_5012679360" description="Secreted protein" evidence="2">
    <location>
        <begin position="26"/>
        <end position="203"/>
    </location>
</feature>
<evidence type="ECO:0000313" key="4">
    <source>
        <dbReference type="Proteomes" id="UP000185491"/>
    </source>
</evidence>
<dbReference type="RefSeq" id="WP_075735938.1">
    <property type="nucleotide sequence ID" value="NZ_CP009249.1"/>
</dbReference>
<reference evidence="3 4" key="1">
    <citation type="submission" date="2014-08" db="EMBL/GenBank/DDBJ databases">
        <title>Complete genome sequence of Corynebacterium phocae M408/89/1(T)(=DSM 44612(T)), isolated from the common seal (Phoca vitulina).</title>
        <authorList>
            <person name="Ruckert C."/>
            <person name="Albersmeier A."/>
            <person name="Winkler A."/>
            <person name="Kalinowski J."/>
        </authorList>
    </citation>
    <scope>NUCLEOTIDE SEQUENCE [LARGE SCALE GENOMIC DNA]</scope>
    <source>
        <strain evidence="3 4">M408/89/1</strain>
    </source>
</reference>
<name>A0A1L7D5K5_9CORY</name>
<sequence>MFKRSIAAVAATACLTGAVVVPAQAYEVAGDDKCNITYSEAELNAVAKAKASAQVAKYAPAVLDVEVRSGVVAKEDAVKIAQAWSKFVEILEVAKNRESTKASAELALPYAKAIVKANKDCAGETYTEPKQESLIDALSSGEVKDILSSEGAKEELSSIFVDNKGELTQEGIIATVVGVIGGLGLLTGVAGFVMQLLGIRGPF</sequence>
<feature type="transmembrane region" description="Helical" evidence="1">
    <location>
        <begin position="172"/>
        <end position="197"/>
    </location>
</feature>
<keyword evidence="4" id="KW-1185">Reference proteome</keyword>
<organism evidence="3 4">
    <name type="scientific">Corynebacterium phocae</name>
    <dbReference type="NCBI Taxonomy" id="161895"/>
    <lineage>
        <taxon>Bacteria</taxon>
        <taxon>Bacillati</taxon>
        <taxon>Actinomycetota</taxon>
        <taxon>Actinomycetes</taxon>
        <taxon>Mycobacteriales</taxon>
        <taxon>Corynebacteriaceae</taxon>
        <taxon>Corynebacterium</taxon>
    </lineage>
</organism>
<keyword evidence="1" id="KW-1133">Transmembrane helix</keyword>
<dbReference type="Proteomes" id="UP000185491">
    <property type="component" value="Chromosome"/>
</dbReference>
<proteinExistence type="predicted"/>
<keyword evidence="1" id="KW-0472">Membrane</keyword>
<evidence type="ECO:0000313" key="3">
    <source>
        <dbReference type="EMBL" id="APT93395.1"/>
    </source>
</evidence>
<protein>
    <recommendedName>
        <fullName evidence="5">Secreted protein</fullName>
    </recommendedName>
</protein>
<dbReference type="AlphaFoldDB" id="A0A1L7D5K5"/>
<evidence type="ECO:0000256" key="2">
    <source>
        <dbReference type="SAM" id="SignalP"/>
    </source>
</evidence>
<feature type="signal peptide" evidence="2">
    <location>
        <begin position="1"/>
        <end position="25"/>
    </location>
</feature>
<accession>A0A1L7D5K5</accession>
<dbReference type="KEGG" id="cpho:CPHO_11425"/>
<keyword evidence="2" id="KW-0732">Signal</keyword>
<evidence type="ECO:0008006" key="5">
    <source>
        <dbReference type="Google" id="ProtNLM"/>
    </source>
</evidence>
<keyword evidence="1" id="KW-0812">Transmembrane</keyword>
<evidence type="ECO:0000256" key="1">
    <source>
        <dbReference type="SAM" id="Phobius"/>
    </source>
</evidence>